<evidence type="ECO:0000256" key="3">
    <source>
        <dbReference type="HAMAP-Rule" id="MF_02225"/>
    </source>
</evidence>
<dbReference type="PANTHER" id="PTHR14359:SF6">
    <property type="entry name" value="PHOSPHOPANTOTHENOYLCYSTEINE DECARBOXYLASE"/>
    <property type="match status" value="1"/>
</dbReference>
<feature type="region of interest" description="Phosphopantothenoylcysteine decarboxylase" evidence="3">
    <location>
        <begin position="1"/>
        <end position="217"/>
    </location>
</feature>
<dbReference type="GO" id="GO:0010181">
    <property type="term" value="F:FMN binding"/>
    <property type="evidence" value="ECO:0007669"/>
    <property type="project" value="UniProtKB-UniRule"/>
</dbReference>
<dbReference type="InterPro" id="IPR035929">
    <property type="entry name" value="CoaB-like_sf"/>
</dbReference>
<dbReference type="GO" id="GO:0004632">
    <property type="term" value="F:phosphopantothenate--cysteine ligase activity"/>
    <property type="evidence" value="ECO:0007669"/>
    <property type="project" value="UniProtKB-UniRule"/>
</dbReference>
<dbReference type="SUPFAM" id="SSF102645">
    <property type="entry name" value="CoaB-like"/>
    <property type="match status" value="1"/>
</dbReference>
<evidence type="ECO:0000256" key="1">
    <source>
        <dbReference type="ARBA" id="ARBA00022793"/>
    </source>
</evidence>
<comment type="similarity">
    <text evidence="3 4">In the C-terminal section; belongs to the PPC synthetase family.</text>
</comment>
<proteinExistence type="inferred from homology"/>
<feature type="domain" description="Flavoprotein" evidence="6">
    <location>
        <begin position="35"/>
        <end position="203"/>
    </location>
</feature>
<keyword evidence="3" id="KW-0511">Multifunctional enzyme</keyword>
<comment type="caution">
    <text evidence="3">Lacks conserved residue(s) required for the propagation of feature annotation.</text>
</comment>
<comment type="similarity">
    <text evidence="3 4">In the N-terminal section; belongs to the HFCD (homo-oligomeric flavin containing Cys decarboxylase) superfamily.</text>
</comment>
<dbReference type="GO" id="GO:0015937">
    <property type="term" value="P:coenzyme A biosynthetic process"/>
    <property type="evidence" value="ECO:0007669"/>
    <property type="project" value="UniProtKB-UniRule"/>
</dbReference>
<protein>
    <recommendedName>
        <fullName evidence="3">Coenzyme A biosynthesis bifunctional protein CoaBC</fullName>
    </recommendedName>
    <alternativeName>
        <fullName evidence="3">DNA/pantothenate metabolism flavoprotein</fullName>
    </alternativeName>
    <alternativeName>
        <fullName evidence="3">Phosphopantothenoylcysteine synthetase/decarboxylase</fullName>
        <shortName evidence="3">PPCS-PPCDC</shortName>
    </alternativeName>
    <domain>
        <recommendedName>
            <fullName evidence="3">Phosphopantothenoylcysteine decarboxylase</fullName>
            <shortName evidence="3">PPC decarboxylase</shortName>
            <shortName evidence="3">PPC-DC</shortName>
            <ecNumber evidence="3">4.1.1.36</ecNumber>
        </recommendedName>
        <alternativeName>
            <fullName evidence="3">CoaC</fullName>
        </alternativeName>
    </domain>
    <domain>
        <recommendedName>
            <fullName evidence="3">Phosphopantothenate--cysteine ligase</fullName>
            <ecNumber evidence="3">6.3.2.5</ecNumber>
        </recommendedName>
        <alternativeName>
            <fullName evidence="3">CoaB</fullName>
        </alternativeName>
        <alternativeName>
            <fullName evidence="3">Phosphopantothenoylcysteine synthetase</fullName>
            <shortName evidence="3">PPC synthetase</shortName>
            <shortName evidence="3">PPC-S</shortName>
        </alternativeName>
    </domain>
</protein>
<dbReference type="KEGG" id="erz:ER308_19535"/>
<evidence type="ECO:0000256" key="2">
    <source>
        <dbReference type="ARBA" id="ARBA00023239"/>
    </source>
</evidence>
<dbReference type="Gene3D" id="3.40.50.10300">
    <property type="entry name" value="CoaB-like"/>
    <property type="match status" value="1"/>
</dbReference>
<dbReference type="OrthoDB" id="9802554at2"/>
<dbReference type="UniPathway" id="UPA00241">
    <property type="reaction ID" value="UER00353"/>
</dbReference>
<feature type="binding site" evidence="3">
    <location>
        <position position="371"/>
    </location>
    <ligand>
        <name>CTP</name>
        <dbReference type="ChEBI" id="CHEBI:37563"/>
    </ligand>
</feature>
<dbReference type="PANTHER" id="PTHR14359">
    <property type="entry name" value="HOMO-OLIGOMERIC FLAVIN CONTAINING CYS DECARBOXYLASE FAMILY"/>
    <property type="match status" value="1"/>
</dbReference>
<comment type="function">
    <text evidence="3">Catalyzes two sequential steps in the biosynthesis of coenzyme A. In the first step cysteine is conjugated to 4'-phosphopantothenate to form 4-phosphopantothenoylcysteine. In the second step the latter compound is decarboxylated to form 4'-phosphopantotheine.</text>
</comment>
<evidence type="ECO:0000259" key="7">
    <source>
        <dbReference type="Pfam" id="PF04127"/>
    </source>
</evidence>
<keyword evidence="9" id="KW-1185">Reference proteome</keyword>
<dbReference type="InterPro" id="IPR007085">
    <property type="entry name" value="DNA/pantothenate-metab_flavo_C"/>
</dbReference>
<comment type="cofactor">
    <cofactor evidence="3">
        <name>FMN</name>
        <dbReference type="ChEBI" id="CHEBI:58210"/>
    </cofactor>
    <text evidence="3">Binds 1 FMN per subunit.</text>
</comment>
<comment type="function">
    <text evidence="4">Catalyzes two steps in the biosynthesis of coenzyme A. In the first step cysteine is conjugated to 4'-phosphopantothenate to form 4-phosphopantothenoylcysteine, in the latter compound is decarboxylated to form 4'-phosphopantotheine.</text>
</comment>
<feature type="region of interest" description="Disordered" evidence="5">
    <location>
        <begin position="1"/>
        <end position="26"/>
    </location>
</feature>
<sequence length="456" mass="47747">MPAPRRTTRTPEAAGDRETRNGSRMTGRAVLRDAHVLLGVGGGIAAYKAAALTRALRREGATVQVVLTESAAAFVGPATFAGLTGREVPTGILADAHRILHVQLAREADVAIVAPATANLLAKFATGLADDLLSSTWTCLTCPTVIAPAMHTEMWQHPAVQANARLLADRGAEIVGPDEGELAGGDEGPGRMAEEPAILDALARALAPPTGPLVGRRVVVTAGGTREPIDPVRFIGNRSSGKMGTSIAEACARRGARVDLVTTASGLPVPPGVRALHVDTALEMREAVRGLTADADAIVKAAAVADFRPASYHDQKLKKEADGLAEVVLTRNPDILAELGRERGPEGPLLVGFAAETDLEEERGREKLHDKGIDLIVINRVDMADAGFGVDTNRALLLTAQGGRTEVPLTTKSRLAEVLCNELEHLLAERDRGTGPEPEPLGAPEDTHAPDAPPEG</sequence>
<comment type="cofactor">
    <cofactor evidence="3">
        <name>Mg(2+)</name>
        <dbReference type="ChEBI" id="CHEBI:18420"/>
    </cofactor>
</comment>
<gene>
    <name evidence="3 8" type="primary">coaBC</name>
    <name evidence="8" type="ORF">ER308_19535</name>
</gene>
<dbReference type="InterPro" id="IPR036551">
    <property type="entry name" value="Flavin_trans-like"/>
</dbReference>
<dbReference type="GO" id="GO:0015941">
    <property type="term" value="P:pantothenate catabolic process"/>
    <property type="evidence" value="ECO:0007669"/>
    <property type="project" value="InterPro"/>
</dbReference>
<comment type="pathway">
    <text evidence="3 4">Cofactor biosynthesis; coenzyme A biosynthesis; CoA from (R)-pantothenate: step 2/5.</text>
</comment>
<dbReference type="EC" id="4.1.1.36" evidence="3"/>
<dbReference type="InterPro" id="IPR005252">
    <property type="entry name" value="CoaBC"/>
</dbReference>
<evidence type="ECO:0000313" key="9">
    <source>
        <dbReference type="Proteomes" id="UP000291469"/>
    </source>
</evidence>
<feature type="binding site" evidence="3">
    <location>
        <position position="316"/>
    </location>
    <ligand>
        <name>CTP</name>
        <dbReference type="ChEBI" id="CHEBI:37563"/>
    </ligand>
</feature>
<keyword evidence="2 3" id="KW-0456">Lyase</keyword>
<keyword evidence="3 4" id="KW-0288">FMN</keyword>
<feature type="binding site" evidence="3">
    <location>
        <position position="306"/>
    </location>
    <ligand>
        <name>CTP</name>
        <dbReference type="ChEBI" id="CHEBI:37563"/>
    </ligand>
</feature>
<feature type="binding site" evidence="3">
    <location>
        <position position="367"/>
    </location>
    <ligand>
        <name>CTP</name>
        <dbReference type="ChEBI" id="CHEBI:37563"/>
    </ligand>
</feature>
<organism evidence="8 9">
    <name type="scientific">Egibacter rhizosphaerae</name>
    <dbReference type="NCBI Taxonomy" id="1670831"/>
    <lineage>
        <taxon>Bacteria</taxon>
        <taxon>Bacillati</taxon>
        <taxon>Actinomycetota</taxon>
        <taxon>Nitriliruptoria</taxon>
        <taxon>Egibacterales</taxon>
        <taxon>Egibacteraceae</taxon>
        <taxon>Egibacter</taxon>
    </lineage>
</organism>
<dbReference type="NCBIfam" id="TIGR00521">
    <property type="entry name" value="coaBC_dfp"/>
    <property type="match status" value="1"/>
</dbReference>
<comment type="catalytic activity">
    <reaction evidence="3 4">
        <text>(R)-4'-phosphopantothenate + L-cysteine + CTP = N-[(R)-4-phosphopantothenoyl]-L-cysteine + CMP + diphosphate + H(+)</text>
        <dbReference type="Rhea" id="RHEA:19397"/>
        <dbReference type="ChEBI" id="CHEBI:10986"/>
        <dbReference type="ChEBI" id="CHEBI:15378"/>
        <dbReference type="ChEBI" id="CHEBI:33019"/>
        <dbReference type="ChEBI" id="CHEBI:35235"/>
        <dbReference type="ChEBI" id="CHEBI:37563"/>
        <dbReference type="ChEBI" id="CHEBI:59458"/>
        <dbReference type="ChEBI" id="CHEBI:60377"/>
        <dbReference type="EC" id="6.3.2.5"/>
    </reaction>
</comment>
<keyword evidence="3" id="KW-0479">Metal-binding</keyword>
<dbReference type="SUPFAM" id="SSF52507">
    <property type="entry name" value="Homo-oligomeric flavin-containing Cys decarboxylases, HFCD"/>
    <property type="match status" value="1"/>
</dbReference>
<dbReference type="Gene3D" id="3.40.50.1950">
    <property type="entry name" value="Flavin prenyltransferase-like"/>
    <property type="match status" value="1"/>
</dbReference>
<dbReference type="InterPro" id="IPR003382">
    <property type="entry name" value="Flavoprotein"/>
</dbReference>
<dbReference type="Pfam" id="PF02441">
    <property type="entry name" value="Flavoprotein"/>
    <property type="match status" value="1"/>
</dbReference>
<dbReference type="EMBL" id="CP036402">
    <property type="protein sequence ID" value="QBI21543.1"/>
    <property type="molecule type" value="Genomic_DNA"/>
</dbReference>
<dbReference type="GO" id="GO:0004633">
    <property type="term" value="F:phosphopantothenoylcysteine decarboxylase activity"/>
    <property type="evidence" value="ECO:0007669"/>
    <property type="project" value="UniProtKB-UniRule"/>
</dbReference>
<evidence type="ECO:0000256" key="5">
    <source>
        <dbReference type="SAM" id="MobiDB-lite"/>
    </source>
</evidence>
<feature type="binding site" evidence="3">
    <location>
        <position position="353"/>
    </location>
    <ligand>
        <name>CTP</name>
        <dbReference type="ChEBI" id="CHEBI:37563"/>
    </ligand>
</feature>
<dbReference type="AlphaFoldDB" id="A0A411YK28"/>
<dbReference type="GO" id="GO:0046872">
    <property type="term" value="F:metal ion binding"/>
    <property type="evidence" value="ECO:0007669"/>
    <property type="project" value="UniProtKB-KW"/>
</dbReference>
<dbReference type="EC" id="6.3.2.5" evidence="3"/>
<keyword evidence="3 4" id="KW-0285">Flavoprotein</keyword>
<feature type="domain" description="DNA/pantothenate metabolism flavoprotein C-terminal" evidence="7">
    <location>
        <begin position="213"/>
        <end position="424"/>
    </location>
</feature>
<dbReference type="Pfam" id="PF04127">
    <property type="entry name" value="DFP"/>
    <property type="match status" value="1"/>
</dbReference>
<accession>A0A411YK28</accession>
<dbReference type="GO" id="GO:0071513">
    <property type="term" value="C:phosphopantothenoylcysteine decarboxylase complex"/>
    <property type="evidence" value="ECO:0007669"/>
    <property type="project" value="TreeGrafter"/>
</dbReference>
<feature type="region of interest" description="Phosphopantothenate--cysteine ligase" evidence="3">
    <location>
        <begin position="218"/>
        <end position="456"/>
    </location>
</feature>
<keyword evidence="3 4" id="KW-0436">Ligase</keyword>
<dbReference type="HAMAP" id="MF_02225">
    <property type="entry name" value="CoaBC"/>
    <property type="match status" value="1"/>
</dbReference>
<name>A0A411YK28_9ACTN</name>
<feature type="region of interest" description="Disordered" evidence="5">
    <location>
        <begin position="428"/>
        <end position="456"/>
    </location>
</feature>
<evidence type="ECO:0000313" key="8">
    <source>
        <dbReference type="EMBL" id="QBI21543.1"/>
    </source>
</evidence>
<evidence type="ECO:0000256" key="4">
    <source>
        <dbReference type="RuleBase" id="RU364078"/>
    </source>
</evidence>
<reference evidence="8 9" key="1">
    <citation type="submission" date="2019-01" db="EMBL/GenBank/DDBJ databases">
        <title>Egibacter rhizosphaerae EGI 80759T.</title>
        <authorList>
            <person name="Chen D.-D."/>
            <person name="Tian Y."/>
            <person name="Jiao J.-Y."/>
            <person name="Zhang X.-T."/>
            <person name="Zhang Y.-G."/>
            <person name="Zhang Y."/>
            <person name="Xiao M."/>
            <person name="Shu W.-S."/>
            <person name="Li W.-J."/>
        </authorList>
    </citation>
    <scope>NUCLEOTIDE SEQUENCE [LARGE SCALE GENOMIC DNA]</scope>
    <source>
        <strain evidence="8 9">EGI 80759</strain>
    </source>
</reference>
<feature type="binding site" evidence="3">
    <location>
        <begin position="333"/>
        <end position="336"/>
    </location>
    <ligand>
        <name>CTP</name>
        <dbReference type="ChEBI" id="CHEBI:37563"/>
    </ligand>
</feature>
<evidence type="ECO:0000259" key="6">
    <source>
        <dbReference type="Pfam" id="PF02441"/>
    </source>
</evidence>
<dbReference type="Proteomes" id="UP000291469">
    <property type="component" value="Chromosome"/>
</dbReference>
<comment type="catalytic activity">
    <reaction evidence="3 4">
        <text>N-[(R)-4-phosphopantothenoyl]-L-cysteine + H(+) = (R)-4'-phosphopantetheine + CO2</text>
        <dbReference type="Rhea" id="RHEA:16793"/>
        <dbReference type="ChEBI" id="CHEBI:15378"/>
        <dbReference type="ChEBI" id="CHEBI:16526"/>
        <dbReference type="ChEBI" id="CHEBI:59458"/>
        <dbReference type="ChEBI" id="CHEBI:61723"/>
        <dbReference type="EC" id="4.1.1.36"/>
    </reaction>
</comment>
<comment type="pathway">
    <text evidence="3 4">Cofactor biosynthesis; coenzyme A biosynthesis; CoA from (R)-pantothenate: step 3/5.</text>
</comment>
<keyword evidence="1 3" id="KW-0210">Decarboxylase</keyword>
<keyword evidence="3" id="KW-0460">Magnesium</keyword>